<proteinExistence type="predicted"/>
<protein>
    <submittedName>
        <fullName evidence="1">Uncharacterized protein</fullName>
    </submittedName>
</protein>
<dbReference type="Proteomes" id="UP000030392">
    <property type="component" value="Unassembled WGS sequence"/>
</dbReference>
<evidence type="ECO:0000313" key="2">
    <source>
        <dbReference type="Proteomes" id="UP000030392"/>
    </source>
</evidence>
<comment type="caution">
    <text evidence="1">The sequence shown here is derived from an EMBL/GenBank/DDBJ whole genome shotgun (WGS) entry which is preliminary data.</text>
</comment>
<name>A0A0A2BYW5_PROMR</name>
<reference evidence="2" key="1">
    <citation type="journal article" date="2014" name="Sci. Data">
        <title>Genomes of diverse isolates of the marine cyanobacterium Prochlorococcus.</title>
        <authorList>
            <person name="Biller S."/>
            <person name="Berube P."/>
            <person name="Thompson J."/>
            <person name="Kelly L."/>
            <person name="Roggensack S."/>
            <person name="Awad L."/>
            <person name="Roache-Johnson K."/>
            <person name="Ding H."/>
            <person name="Giovannoni S.J."/>
            <person name="Moore L.R."/>
            <person name="Chisholm S.W."/>
        </authorList>
    </citation>
    <scope>NUCLEOTIDE SEQUENCE [LARGE SCALE GENOMIC DNA]</scope>
    <source>
        <strain evidence="2">PAC1</strain>
    </source>
</reference>
<accession>A0A0A2BYW5</accession>
<evidence type="ECO:0000313" key="1">
    <source>
        <dbReference type="EMBL" id="KGG19286.1"/>
    </source>
</evidence>
<dbReference type="RefSeq" id="WP_036906832.1">
    <property type="nucleotide sequence ID" value="NZ_CP138967.1"/>
</dbReference>
<organism evidence="1 2">
    <name type="scientific">Prochlorococcus marinus str. PAC1</name>
    <dbReference type="NCBI Taxonomy" id="59924"/>
    <lineage>
        <taxon>Bacteria</taxon>
        <taxon>Bacillati</taxon>
        <taxon>Cyanobacteriota</taxon>
        <taxon>Cyanophyceae</taxon>
        <taxon>Synechococcales</taxon>
        <taxon>Prochlorococcaceae</taxon>
        <taxon>Prochlorococcus</taxon>
    </lineage>
</organism>
<dbReference type="EMBL" id="JNAX01000015">
    <property type="protein sequence ID" value="KGG19286.1"/>
    <property type="molecule type" value="Genomic_DNA"/>
</dbReference>
<gene>
    <name evidence="1" type="ORF">EV03_1666</name>
</gene>
<dbReference type="AlphaFoldDB" id="A0A0A2BYW5"/>
<sequence>MKKEDISDLDSAEIDLLFLLKECQSKYYKFLSSINGDLTPKQYVWLTEWYKLTEKLLPLIKNQADDDLIYEIPIEKAINKVNLDVIEEEMEQVRNGFENINGGQAIIQKIYLRLILQQALKKDAFSKSQAST</sequence>